<keyword evidence="7" id="KW-0735">Signal-anchor</keyword>
<evidence type="ECO:0000256" key="13">
    <source>
        <dbReference type="ARBA" id="ARBA00029329"/>
    </source>
</evidence>
<evidence type="ECO:0000313" key="23">
    <source>
        <dbReference type="Proteomes" id="UP000694569"/>
    </source>
</evidence>
<evidence type="ECO:0000256" key="3">
    <source>
        <dbReference type="ARBA" id="ARBA00008919"/>
    </source>
</evidence>
<keyword evidence="12" id="KW-0325">Glycoprotein</keyword>
<keyword evidence="23" id="KW-1185">Reference proteome</keyword>
<evidence type="ECO:0000256" key="8">
    <source>
        <dbReference type="ARBA" id="ARBA00022989"/>
    </source>
</evidence>
<dbReference type="GO" id="GO:0017060">
    <property type="term" value="F:3-galactosyl-N-acetylglucosaminide 4-alpha-L-fucosyltransferase activity"/>
    <property type="evidence" value="ECO:0007669"/>
    <property type="project" value="UniProtKB-EC"/>
</dbReference>
<comment type="catalytic activity">
    <reaction evidence="17">
        <text>an N-acetyl-alpha-neuraminyl-(2-&gt;3)-beta-D-galactosyl-(1-&gt;4)-N-acetyl-beta-D-glucosaminyl derivative + GDP-beta-L-fucose = an alpha-Neu5Ac-(2-&gt;3)-beta-D-Gal-(1-&gt;4)-[alpha-L-Fuc-(1-&gt;3)]-beta-D-GlcNAc derivative + GDP + H(+)</text>
        <dbReference type="Rhea" id="RHEA:56076"/>
        <dbReference type="ChEBI" id="CHEBI:15378"/>
        <dbReference type="ChEBI" id="CHEBI:57273"/>
        <dbReference type="ChEBI" id="CHEBI:58189"/>
        <dbReference type="ChEBI" id="CHEBI:136545"/>
        <dbReference type="ChEBI" id="CHEBI:139509"/>
    </reaction>
    <physiologicalReaction direction="left-to-right" evidence="17">
        <dbReference type="Rhea" id="RHEA:56077"/>
    </physiologicalReaction>
</comment>
<dbReference type="AlphaFoldDB" id="A0A8C5Q7I5"/>
<comment type="similarity">
    <text evidence="3 19">Belongs to the glycosyltransferase 10 family.</text>
</comment>
<evidence type="ECO:0000256" key="4">
    <source>
        <dbReference type="ARBA" id="ARBA00022676"/>
    </source>
</evidence>
<dbReference type="SUPFAM" id="SSF53756">
    <property type="entry name" value="UDP-Glycosyltransferase/glycogen phosphorylase"/>
    <property type="match status" value="1"/>
</dbReference>
<comment type="catalytic activity">
    <reaction evidence="15">
        <text>a beta-D-galactosyl-(1-&gt;3)-N-acetyl-beta-D-glucosaminyl derivative + GDP-beta-L-fucose = a beta-D-galactosyl-(1-&gt;3)-[alpha-L-fucosyl-(1-&gt;4)]-N-acetyl-beta-D-glucosaminyl derivative + GDP + H(+)</text>
        <dbReference type="Rhea" id="RHEA:23628"/>
        <dbReference type="ChEBI" id="CHEBI:15378"/>
        <dbReference type="ChEBI" id="CHEBI:57273"/>
        <dbReference type="ChEBI" id="CHEBI:58189"/>
        <dbReference type="ChEBI" id="CHEBI:133506"/>
        <dbReference type="ChEBI" id="CHEBI:140304"/>
        <dbReference type="EC" id="2.4.1.65"/>
    </reaction>
    <physiologicalReaction direction="left-to-right" evidence="15">
        <dbReference type="Rhea" id="RHEA:23629"/>
    </physiologicalReaction>
</comment>
<dbReference type="PANTHER" id="PTHR11929:SF11">
    <property type="entry name" value="4-GALACTOSYL-N-ACETYLGLUCOSAMINIDE 3-ALPHA-L-FUCOSYLTRANSFERASE FUT5"/>
    <property type="match status" value="1"/>
</dbReference>
<dbReference type="PANTHER" id="PTHR11929">
    <property type="entry name" value="ALPHA- 1,3 -FUCOSYLTRANSFERASE"/>
    <property type="match status" value="1"/>
</dbReference>
<feature type="domain" description="Fucosyltransferase C-terminal" evidence="20">
    <location>
        <begin position="179"/>
        <end position="294"/>
    </location>
</feature>
<protein>
    <recommendedName>
        <fullName evidence="19">Fucosyltransferase</fullName>
        <ecNumber evidence="19">2.4.1.-</ecNumber>
    </recommendedName>
</protein>
<keyword evidence="10" id="KW-0443">Lipid metabolism</keyword>
<keyword evidence="6 19" id="KW-0812">Transmembrane</keyword>
<dbReference type="GeneTree" id="ENSGT00940000163125"/>
<proteinExistence type="inferred from homology"/>
<evidence type="ECO:0000259" key="20">
    <source>
        <dbReference type="Pfam" id="PF00852"/>
    </source>
</evidence>
<keyword evidence="9 19" id="KW-0333">Golgi apparatus</keyword>
<comment type="catalytic activity">
    <reaction evidence="18">
        <text>beta-D-galactosyl-(1-&gt;4)-N-acetyl-D-glucosamine + GDP-beta-L-fucose = beta-D-galactosyl-(1-&gt;4)-[alpha-L-fucosyl-(1-&gt;3)]-N-acetyl-D-glucosamine + GDP + H(+)</text>
        <dbReference type="Rhea" id="RHEA:62824"/>
        <dbReference type="ChEBI" id="CHEBI:15378"/>
        <dbReference type="ChEBI" id="CHEBI:57273"/>
        <dbReference type="ChEBI" id="CHEBI:58189"/>
        <dbReference type="ChEBI" id="CHEBI:60152"/>
        <dbReference type="ChEBI" id="CHEBI:62287"/>
    </reaction>
    <physiologicalReaction direction="left-to-right" evidence="18">
        <dbReference type="Rhea" id="RHEA:62825"/>
    </physiologicalReaction>
</comment>
<dbReference type="Proteomes" id="UP000694569">
    <property type="component" value="Unplaced"/>
</dbReference>
<evidence type="ECO:0000256" key="17">
    <source>
        <dbReference type="ARBA" id="ARBA00036481"/>
    </source>
</evidence>
<comment type="catalytic activity">
    <reaction evidence="16">
        <text>an alpha-Neu5Ac-(2-&gt;3)-beta-D-Gal-(1-&gt;3)-D-GlcNAc derivative + GDP-beta-L-fucose = an alpha-Neu5Ac-(2-&gt;3)-beta-D-Gal-(1-&gt;3)-[alpha-L-Fuc-(1-&gt;4)]-beta-D-GlcNAc derivative + GDP + H(+)</text>
        <dbReference type="Rhea" id="RHEA:62904"/>
        <dbReference type="ChEBI" id="CHEBI:15378"/>
        <dbReference type="ChEBI" id="CHEBI:57273"/>
        <dbReference type="ChEBI" id="CHEBI:58189"/>
        <dbReference type="ChEBI" id="CHEBI:146021"/>
        <dbReference type="ChEBI" id="CHEBI:146022"/>
    </reaction>
    <physiologicalReaction direction="left-to-right" evidence="16">
        <dbReference type="Rhea" id="RHEA:62905"/>
    </physiologicalReaction>
</comment>
<dbReference type="EC" id="2.4.1.-" evidence="19"/>
<keyword evidence="8 19" id="KW-1133">Transmembrane helix</keyword>
<keyword evidence="11 19" id="KW-0472">Membrane</keyword>
<evidence type="ECO:0000256" key="18">
    <source>
        <dbReference type="ARBA" id="ARBA00036928"/>
    </source>
</evidence>
<evidence type="ECO:0000256" key="1">
    <source>
        <dbReference type="ARBA" id="ARBA00004447"/>
    </source>
</evidence>
<name>A0A8C5Q7I5_9ANUR</name>
<dbReference type="OrthoDB" id="427096at2759"/>
<evidence type="ECO:0000256" key="6">
    <source>
        <dbReference type="ARBA" id="ARBA00022692"/>
    </source>
</evidence>
<organism evidence="22 23">
    <name type="scientific">Leptobrachium leishanense</name>
    <name type="common">Leishan spiny toad</name>
    <dbReference type="NCBI Taxonomy" id="445787"/>
    <lineage>
        <taxon>Eukaryota</taxon>
        <taxon>Metazoa</taxon>
        <taxon>Chordata</taxon>
        <taxon>Craniata</taxon>
        <taxon>Vertebrata</taxon>
        <taxon>Euteleostomi</taxon>
        <taxon>Amphibia</taxon>
        <taxon>Batrachia</taxon>
        <taxon>Anura</taxon>
        <taxon>Pelobatoidea</taxon>
        <taxon>Megophryidae</taxon>
        <taxon>Leptobrachium</taxon>
    </lineage>
</organism>
<sequence length="336" mass="39238">MTPTQQQQSTSYNKCLLVFLLQAVFAFIFFTYIHINATSTQLEEVDSTPFQSKNKNERIVTILLWTWPFGNRFPLNRCKNPGESSGCYFTADRNDYLIADAVIFHHRDVCNSKSQLPQVQRPSGQYWVWFTLESPSHSPNLGFMDNLINITMSFRSDSDIFTPYGWLEKHIVEQNFTIPEKSKLAAWVVSNWNPYSKRVKFYEELKNHFQVDVYGRLHKSLPREDMQKVLSTYKFYFAFENSQHRDYITEKLWTNALSYGAVPVVLGPPRENYERFIPRDSFIHVDDFQLRKNLQITCWSWTKTTQDTNNTSNGDQNCGQNQTPNGLLITAKHASC</sequence>
<dbReference type="InterPro" id="IPR001503">
    <property type="entry name" value="Glyco_trans_10"/>
</dbReference>
<evidence type="ECO:0000256" key="10">
    <source>
        <dbReference type="ARBA" id="ARBA00023098"/>
    </source>
</evidence>
<reference evidence="22" key="1">
    <citation type="submission" date="2025-08" db="UniProtKB">
        <authorList>
            <consortium name="Ensembl"/>
        </authorList>
    </citation>
    <scope>IDENTIFICATION</scope>
</reference>
<comment type="pathway">
    <text evidence="2">Protein modification; protein glycosylation.</text>
</comment>
<dbReference type="GO" id="GO:0032580">
    <property type="term" value="C:Golgi cisterna membrane"/>
    <property type="evidence" value="ECO:0007669"/>
    <property type="project" value="UniProtKB-SubCell"/>
</dbReference>
<dbReference type="UniPathway" id="UPA00378"/>
<dbReference type="Gene3D" id="3.40.50.11660">
    <property type="entry name" value="Glycosyl transferase family 10, C-terminal domain"/>
    <property type="match status" value="1"/>
</dbReference>
<evidence type="ECO:0000256" key="19">
    <source>
        <dbReference type="RuleBase" id="RU003832"/>
    </source>
</evidence>
<evidence type="ECO:0000256" key="16">
    <source>
        <dbReference type="ARBA" id="ARBA00036468"/>
    </source>
</evidence>
<feature type="domain" description="Fucosyltransferase N-terminal" evidence="21">
    <location>
        <begin position="60"/>
        <end position="165"/>
    </location>
</feature>
<dbReference type="GO" id="GO:0017083">
    <property type="term" value="F:4-galactosyl-N-acetylglucosaminide 3-alpha-L-fucosyltransferase activity"/>
    <property type="evidence" value="ECO:0007669"/>
    <property type="project" value="UniProtKB-EC"/>
</dbReference>
<evidence type="ECO:0000256" key="11">
    <source>
        <dbReference type="ARBA" id="ARBA00023136"/>
    </source>
</evidence>
<evidence type="ECO:0000256" key="9">
    <source>
        <dbReference type="ARBA" id="ARBA00023034"/>
    </source>
</evidence>
<dbReference type="FunFam" id="3.40.50.11660:FF:000001">
    <property type="entry name" value="alpha-(1,3)-fucosyltransferase 9"/>
    <property type="match status" value="1"/>
</dbReference>
<comment type="catalytic activity">
    <reaction evidence="14">
        <text>an alpha-Neu5Ac-(2-&gt;3)-beta-D-Gal-(1-&gt;4)-beta-D-GlcNAc-(1-&gt;3)-beta-D-Gal-(1-&gt;4)-[alpha-L-Fuc-(1-&gt;3)]-beta-D-GlcNAc derivative + GDP-beta-L-fucose = an alpha-Neu5Ac-(2-&gt;3)-beta-D-Gal-(1-&gt;4)-[alpha-L-Fuc-(1-&gt;3)]-beta-D-GlcNAc-(1-&gt;3)-beta-D-Gal-(1-&gt;4)-[alpha-L-Fuc-(1-&gt;3)]-beta-D-GlcNAc derivative + GDP + H(+)</text>
        <dbReference type="Rhea" id="RHEA:52864"/>
        <dbReference type="ChEBI" id="CHEBI:15378"/>
        <dbReference type="ChEBI" id="CHEBI:57273"/>
        <dbReference type="ChEBI" id="CHEBI:58189"/>
        <dbReference type="ChEBI" id="CHEBI:145342"/>
        <dbReference type="ChEBI" id="CHEBI:145343"/>
    </reaction>
    <physiologicalReaction direction="left-to-right" evidence="14">
        <dbReference type="Rhea" id="RHEA:52865"/>
    </physiologicalReaction>
</comment>
<dbReference type="InterPro" id="IPR038577">
    <property type="entry name" value="GT10-like_C_sf"/>
</dbReference>
<dbReference type="InterPro" id="IPR031481">
    <property type="entry name" value="Glyco_tran_10_N"/>
</dbReference>
<evidence type="ECO:0000256" key="12">
    <source>
        <dbReference type="ARBA" id="ARBA00023180"/>
    </source>
</evidence>
<keyword evidence="5 19" id="KW-0808">Transferase</keyword>
<accession>A0A8C5Q7I5</accession>
<evidence type="ECO:0000256" key="2">
    <source>
        <dbReference type="ARBA" id="ARBA00004922"/>
    </source>
</evidence>
<dbReference type="Pfam" id="PF00852">
    <property type="entry name" value="Glyco_transf_10"/>
    <property type="match status" value="1"/>
</dbReference>
<evidence type="ECO:0000313" key="22">
    <source>
        <dbReference type="Ensembl" id="ENSLLEP00000033647.1"/>
    </source>
</evidence>
<evidence type="ECO:0000256" key="15">
    <source>
        <dbReference type="ARBA" id="ARBA00036273"/>
    </source>
</evidence>
<feature type="transmembrane region" description="Helical" evidence="19">
    <location>
        <begin position="12"/>
        <end position="33"/>
    </location>
</feature>
<dbReference type="InterPro" id="IPR055270">
    <property type="entry name" value="Glyco_tran_10_C"/>
</dbReference>
<dbReference type="Pfam" id="PF17039">
    <property type="entry name" value="Glyco_tran_10_N"/>
    <property type="match status" value="1"/>
</dbReference>
<evidence type="ECO:0000259" key="21">
    <source>
        <dbReference type="Pfam" id="PF17039"/>
    </source>
</evidence>
<comment type="subcellular location">
    <subcellularLocation>
        <location evidence="1 19">Golgi apparatus</location>
        <location evidence="1 19">Golgi stack membrane</location>
        <topology evidence="1 19">Single-pass type II membrane protein</topology>
    </subcellularLocation>
</comment>
<comment type="catalytic activity">
    <reaction evidence="13">
        <text>a beta-D-galactosyl-(1-&gt;4)-N-acetyl-beta-D-glucosaminyl derivative + GDP-beta-L-fucose = a beta-D-galactosyl-(1-&gt;4)-[alpha-L-fucosyl-(1-&gt;3)]-N-acetyl-beta-D-glucosaminyl derivative + GDP + H(+)</text>
        <dbReference type="Rhea" id="RHEA:14257"/>
        <dbReference type="ChEBI" id="CHEBI:15378"/>
        <dbReference type="ChEBI" id="CHEBI:57273"/>
        <dbReference type="ChEBI" id="CHEBI:58189"/>
        <dbReference type="ChEBI" id="CHEBI:133507"/>
        <dbReference type="ChEBI" id="CHEBI:137941"/>
        <dbReference type="EC" id="2.4.1.152"/>
    </reaction>
    <physiologicalReaction direction="left-to-right" evidence="13">
        <dbReference type="Rhea" id="RHEA:14258"/>
    </physiologicalReaction>
</comment>
<dbReference type="Ensembl" id="ENSLLET00000034927.1">
    <property type="protein sequence ID" value="ENSLLEP00000033647.1"/>
    <property type="gene ID" value="ENSLLEG00000021302.1"/>
</dbReference>
<evidence type="ECO:0000256" key="5">
    <source>
        <dbReference type="ARBA" id="ARBA00022679"/>
    </source>
</evidence>
<keyword evidence="4 19" id="KW-0328">Glycosyltransferase</keyword>
<reference evidence="22" key="2">
    <citation type="submission" date="2025-09" db="UniProtKB">
        <authorList>
            <consortium name="Ensembl"/>
        </authorList>
    </citation>
    <scope>IDENTIFICATION</scope>
</reference>
<evidence type="ECO:0000256" key="14">
    <source>
        <dbReference type="ARBA" id="ARBA00036052"/>
    </source>
</evidence>
<evidence type="ECO:0000256" key="7">
    <source>
        <dbReference type="ARBA" id="ARBA00022968"/>
    </source>
</evidence>
<dbReference type="GO" id="GO:0006629">
    <property type="term" value="P:lipid metabolic process"/>
    <property type="evidence" value="ECO:0007669"/>
    <property type="project" value="UniProtKB-KW"/>
</dbReference>